<proteinExistence type="inferred from homology"/>
<keyword evidence="5" id="KW-1185">Reference proteome</keyword>
<name>A0ABN2N4V1_9PSEU</name>
<dbReference type="PANTHER" id="PTHR16943">
    <property type="entry name" value="2-METHYLCITRATE DEHYDRATASE-RELATED"/>
    <property type="match status" value="1"/>
</dbReference>
<organism evidence="4 5">
    <name type="scientific">Pseudonocardia ailaonensis</name>
    <dbReference type="NCBI Taxonomy" id="367279"/>
    <lineage>
        <taxon>Bacteria</taxon>
        <taxon>Bacillati</taxon>
        <taxon>Actinomycetota</taxon>
        <taxon>Actinomycetes</taxon>
        <taxon>Pseudonocardiales</taxon>
        <taxon>Pseudonocardiaceae</taxon>
        <taxon>Pseudonocardia</taxon>
    </lineage>
</organism>
<feature type="domain" description="MmgE/PrpD N-terminal" evidence="2">
    <location>
        <begin position="39"/>
        <end position="237"/>
    </location>
</feature>
<dbReference type="Pfam" id="PF19305">
    <property type="entry name" value="MmgE_PrpD_C"/>
    <property type="match status" value="1"/>
</dbReference>
<evidence type="ECO:0000313" key="4">
    <source>
        <dbReference type="EMBL" id="GAA1850514.1"/>
    </source>
</evidence>
<dbReference type="InterPro" id="IPR045336">
    <property type="entry name" value="MmgE_PrpD_N"/>
</dbReference>
<reference evidence="4 5" key="1">
    <citation type="journal article" date="2019" name="Int. J. Syst. Evol. Microbiol.">
        <title>The Global Catalogue of Microorganisms (GCM) 10K type strain sequencing project: providing services to taxonomists for standard genome sequencing and annotation.</title>
        <authorList>
            <consortium name="The Broad Institute Genomics Platform"/>
            <consortium name="The Broad Institute Genome Sequencing Center for Infectious Disease"/>
            <person name="Wu L."/>
            <person name="Ma J."/>
        </authorList>
    </citation>
    <scope>NUCLEOTIDE SEQUENCE [LARGE SCALE GENOMIC DNA]</scope>
    <source>
        <strain evidence="4 5">JCM 16009</strain>
    </source>
</reference>
<evidence type="ECO:0000259" key="3">
    <source>
        <dbReference type="Pfam" id="PF19305"/>
    </source>
</evidence>
<evidence type="ECO:0000256" key="1">
    <source>
        <dbReference type="ARBA" id="ARBA00006174"/>
    </source>
</evidence>
<dbReference type="PANTHER" id="PTHR16943:SF8">
    <property type="entry name" value="2-METHYLCITRATE DEHYDRATASE"/>
    <property type="match status" value="1"/>
</dbReference>
<dbReference type="InterPro" id="IPR042188">
    <property type="entry name" value="MmgE/PrpD_sf_2"/>
</dbReference>
<dbReference type="Gene3D" id="3.30.1330.120">
    <property type="entry name" value="2-methylcitrate dehydratase PrpD"/>
    <property type="match status" value="1"/>
</dbReference>
<accession>A0ABN2N4V1</accession>
<gene>
    <name evidence="4" type="ORF">GCM10009836_32920</name>
</gene>
<dbReference type="EMBL" id="BAAAQK010000009">
    <property type="protein sequence ID" value="GAA1850514.1"/>
    <property type="molecule type" value="Genomic_DNA"/>
</dbReference>
<dbReference type="InterPro" id="IPR045337">
    <property type="entry name" value="MmgE_PrpD_C"/>
</dbReference>
<evidence type="ECO:0000313" key="5">
    <source>
        <dbReference type="Proteomes" id="UP001500449"/>
    </source>
</evidence>
<protein>
    <submittedName>
        <fullName evidence="4">MmgE/PrpD family protein</fullName>
    </submittedName>
</protein>
<dbReference type="Proteomes" id="UP001500449">
    <property type="component" value="Unassembled WGS sequence"/>
</dbReference>
<comment type="caution">
    <text evidence="4">The sequence shown here is derived from an EMBL/GenBank/DDBJ whole genome shotgun (WGS) entry which is preliminary data.</text>
</comment>
<dbReference type="SUPFAM" id="SSF103378">
    <property type="entry name" value="2-methylcitrate dehydratase PrpD"/>
    <property type="match status" value="1"/>
</dbReference>
<dbReference type="InterPro" id="IPR042183">
    <property type="entry name" value="MmgE/PrpD_sf_1"/>
</dbReference>
<dbReference type="RefSeq" id="WP_344417474.1">
    <property type="nucleotide sequence ID" value="NZ_BAAAQK010000009.1"/>
</dbReference>
<sequence>MSTSPTTTTGLPRSSAANAQGRLQGALASIVEDDRPIGPDVRAGVVRQVRDTLGVALAAVPAPGVQAVLRAVEPERGDSPAWGHGIRLSRPAAALVNGTAVQALEFDDIVHDSTAHLSSVLVPVASTFGAGVPADEAFAGFVAGLRAARTVGPLLGRPAHKRGVQPTHTIGAVAGAVAAARLLGMTAEQCSDVLALAVTGVVGTRAHTGTPAKAMQSGIAAAATVRAVELVRAGVRAGGGVVDTVISTLGERLPDGAFDTGEITFPSIKPYPSCGVVHSAVEAILRLREQTDVTEPELLEVRMPPRARPAMPFENPATGDEARWSAVFVLAQAWRHGRLTLDQYSPQEIATHGSAGPPAWLRIVPDESFDPDGEETVVRAVLGGGVEGRTLEAAIDQRLDYPGRPLAEAQLMDKYLHCVTRGLDVSAALALWTGVDDHPLAVFGRI</sequence>
<dbReference type="InterPro" id="IPR005656">
    <property type="entry name" value="MmgE_PrpD"/>
</dbReference>
<evidence type="ECO:0000259" key="2">
    <source>
        <dbReference type="Pfam" id="PF03972"/>
    </source>
</evidence>
<comment type="similarity">
    <text evidence="1">Belongs to the PrpD family.</text>
</comment>
<dbReference type="Pfam" id="PF03972">
    <property type="entry name" value="MmgE_PrpD_N"/>
    <property type="match status" value="1"/>
</dbReference>
<feature type="domain" description="MmgE/PrpD C-terminal" evidence="3">
    <location>
        <begin position="271"/>
        <end position="426"/>
    </location>
</feature>
<dbReference type="InterPro" id="IPR036148">
    <property type="entry name" value="MmgE/PrpD_sf"/>
</dbReference>
<dbReference type="Gene3D" id="1.10.4100.10">
    <property type="entry name" value="2-methylcitrate dehydratase PrpD"/>
    <property type="match status" value="1"/>
</dbReference>